<keyword evidence="6" id="KW-0966">Cell projection</keyword>
<evidence type="ECO:0000313" key="7">
    <source>
        <dbReference type="Proteomes" id="UP000196878"/>
    </source>
</evidence>
<evidence type="ECO:0000313" key="6">
    <source>
        <dbReference type="EMBL" id="OWJ76955.1"/>
    </source>
</evidence>
<dbReference type="Proteomes" id="UP000196878">
    <property type="component" value="Unassembled WGS sequence"/>
</dbReference>
<dbReference type="InterPro" id="IPR001029">
    <property type="entry name" value="Flagellin_N"/>
</dbReference>
<dbReference type="GO" id="GO:0005576">
    <property type="term" value="C:extracellular region"/>
    <property type="evidence" value="ECO:0007669"/>
    <property type="project" value="UniProtKB-SubCell"/>
</dbReference>
<dbReference type="OrthoDB" id="8328560at2"/>
<dbReference type="SUPFAM" id="SSF64518">
    <property type="entry name" value="Phase 1 flagellin"/>
    <property type="match status" value="1"/>
</dbReference>
<keyword evidence="2 3" id="KW-0975">Bacterial flagellum</keyword>
<gene>
    <name evidence="6" type="ORF">CDV49_12410</name>
</gene>
<feature type="domain" description="Flagellin C-terminal" evidence="5">
    <location>
        <begin position="314"/>
        <end position="399"/>
    </location>
</feature>
<proteinExistence type="inferred from homology"/>
<dbReference type="Pfam" id="PF00700">
    <property type="entry name" value="Flagellin_C"/>
    <property type="match status" value="1"/>
</dbReference>
<accession>A0A212A9X9</accession>
<name>A0A212A9X9_9RHOB</name>
<dbReference type="Gene3D" id="1.20.1330.10">
    <property type="entry name" value="f41 fragment of flagellin, N-terminal domain"/>
    <property type="match status" value="1"/>
</dbReference>
<feature type="domain" description="Flagellin N-terminal" evidence="4">
    <location>
        <begin position="4"/>
        <end position="136"/>
    </location>
</feature>
<protein>
    <recommendedName>
        <fullName evidence="3">Flagellin</fullName>
    </recommendedName>
</protein>
<organism evidence="6 7">
    <name type="scientific">Haematobacter genomosp. 1</name>
    <dbReference type="NCBI Taxonomy" id="366618"/>
    <lineage>
        <taxon>Bacteria</taxon>
        <taxon>Pseudomonadati</taxon>
        <taxon>Pseudomonadota</taxon>
        <taxon>Alphaproteobacteria</taxon>
        <taxon>Rhodobacterales</taxon>
        <taxon>Paracoccaceae</taxon>
        <taxon>Haematobacter</taxon>
    </lineage>
</organism>
<comment type="function">
    <text evidence="3">Flagellin is the subunit protein which polymerizes to form the filaments of bacterial flagella.</text>
</comment>
<sequence length="400" mass="39990">MSSILTNSSAMVALQTLKGINSSLAKTQDEISTGKSVASAKDNAAVWAISKTMESDVASFKAVSDGLSQAKSTIAVARTAVESIAEDLTSIKGKIVAAQQGTGSAELQKDIEGVIANIKSTISTAQFSGISLLEGTGSVDYLASLDRSSDGSVTPTKISVAKQDLSIGTYTAKAAFTGSDGVSTGADTFATTVDGGGASTSIVIDNDTDALAAGDRISVTIGDKTASYTVTADDVASSTPADLVAVGLKGAVEALGIEGVSLDYDSGTPGTLVLTNNGAGDLAVSGRFQNAGSGGLGALDSIDVSTVAGAASALTAIEGLLDTVKTAGATLGSTESRVEKQANFISKLSDALTQGIGAMVDADMEEASARLQALQVQQQLGIQALSIANSAPQNVLSLFR</sequence>
<evidence type="ECO:0000256" key="3">
    <source>
        <dbReference type="RuleBase" id="RU362073"/>
    </source>
</evidence>
<comment type="caution">
    <text evidence="6">The sequence shown here is derived from an EMBL/GenBank/DDBJ whole genome shotgun (WGS) entry which is preliminary data.</text>
</comment>
<evidence type="ECO:0000256" key="2">
    <source>
        <dbReference type="ARBA" id="ARBA00023143"/>
    </source>
</evidence>
<keyword evidence="6" id="KW-0969">Cilium</keyword>
<keyword evidence="6" id="KW-0282">Flagellum</keyword>
<dbReference type="PANTHER" id="PTHR42792:SF2">
    <property type="entry name" value="FLAGELLIN"/>
    <property type="match status" value="1"/>
</dbReference>
<dbReference type="AlphaFoldDB" id="A0A212A9X9"/>
<comment type="subcellular location">
    <subcellularLocation>
        <location evidence="3">Secreted</location>
    </subcellularLocation>
    <subcellularLocation>
        <location evidence="3">Bacterial flagellum</location>
    </subcellularLocation>
</comment>
<reference evidence="6 7" key="1">
    <citation type="submission" date="2016-12" db="EMBL/GenBank/DDBJ databases">
        <title>Comparison of Traditional DNA-DNA Hybridization with In Silico Genomic Analysis.</title>
        <authorList>
            <person name="Nicholson A.C."/>
            <person name="Humrighouse B.W."/>
            <person name="Graziano J."/>
            <person name="Lasker B."/>
            <person name="Whitney A.M."/>
            <person name="Mcquiston J.R."/>
        </authorList>
    </citation>
    <scope>NUCLEOTIDE SEQUENCE [LARGE SCALE GENOMIC DNA]</scope>
    <source>
        <strain evidence="6 7">H2240</strain>
    </source>
</reference>
<dbReference type="RefSeq" id="WP_088215749.1">
    <property type="nucleotide sequence ID" value="NZ_NIPW01000024.1"/>
</dbReference>
<dbReference type="PANTHER" id="PTHR42792">
    <property type="entry name" value="FLAGELLIN"/>
    <property type="match status" value="1"/>
</dbReference>
<evidence type="ECO:0000259" key="5">
    <source>
        <dbReference type="Pfam" id="PF00700"/>
    </source>
</evidence>
<comment type="similarity">
    <text evidence="1 3">Belongs to the bacterial flagellin family.</text>
</comment>
<dbReference type="InterPro" id="IPR046358">
    <property type="entry name" value="Flagellin_C"/>
</dbReference>
<keyword evidence="7" id="KW-1185">Reference proteome</keyword>
<keyword evidence="3" id="KW-0964">Secreted</keyword>
<evidence type="ECO:0000259" key="4">
    <source>
        <dbReference type="Pfam" id="PF00669"/>
    </source>
</evidence>
<dbReference type="GO" id="GO:0009288">
    <property type="term" value="C:bacterial-type flagellum"/>
    <property type="evidence" value="ECO:0007669"/>
    <property type="project" value="UniProtKB-SubCell"/>
</dbReference>
<evidence type="ECO:0000256" key="1">
    <source>
        <dbReference type="ARBA" id="ARBA00005709"/>
    </source>
</evidence>
<dbReference type="Pfam" id="PF00669">
    <property type="entry name" value="Flagellin_N"/>
    <property type="match status" value="1"/>
</dbReference>
<dbReference type="GO" id="GO:0005198">
    <property type="term" value="F:structural molecule activity"/>
    <property type="evidence" value="ECO:0007669"/>
    <property type="project" value="UniProtKB-UniRule"/>
</dbReference>
<dbReference type="InterPro" id="IPR001492">
    <property type="entry name" value="Flagellin"/>
</dbReference>
<dbReference type="EMBL" id="NIPW01000024">
    <property type="protein sequence ID" value="OWJ76955.1"/>
    <property type="molecule type" value="Genomic_DNA"/>
</dbReference>